<protein>
    <submittedName>
        <fullName evidence="3">Uncharacterized protein</fullName>
    </submittedName>
</protein>
<keyword evidence="4" id="KW-1185">Reference proteome</keyword>
<feature type="compositionally biased region" description="Basic and acidic residues" evidence="1">
    <location>
        <begin position="29"/>
        <end position="38"/>
    </location>
</feature>
<evidence type="ECO:0000256" key="2">
    <source>
        <dbReference type="SAM" id="SignalP"/>
    </source>
</evidence>
<evidence type="ECO:0000313" key="3">
    <source>
        <dbReference type="EMBL" id="KDR19842.1"/>
    </source>
</evidence>
<dbReference type="AlphaFoldDB" id="A0A067R8N6"/>
<feature type="region of interest" description="Disordered" evidence="1">
    <location>
        <begin position="25"/>
        <end position="90"/>
    </location>
</feature>
<organism evidence="3 4">
    <name type="scientific">Zootermopsis nevadensis</name>
    <name type="common">Dampwood termite</name>
    <dbReference type="NCBI Taxonomy" id="136037"/>
    <lineage>
        <taxon>Eukaryota</taxon>
        <taxon>Metazoa</taxon>
        <taxon>Ecdysozoa</taxon>
        <taxon>Arthropoda</taxon>
        <taxon>Hexapoda</taxon>
        <taxon>Insecta</taxon>
        <taxon>Pterygota</taxon>
        <taxon>Neoptera</taxon>
        <taxon>Polyneoptera</taxon>
        <taxon>Dictyoptera</taxon>
        <taxon>Blattodea</taxon>
        <taxon>Blattoidea</taxon>
        <taxon>Termitoidae</taxon>
        <taxon>Termopsidae</taxon>
        <taxon>Zootermopsis</taxon>
    </lineage>
</organism>
<evidence type="ECO:0000313" key="4">
    <source>
        <dbReference type="Proteomes" id="UP000027135"/>
    </source>
</evidence>
<feature type="signal peptide" evidence="2">
    <location>
        <begin position="1"/>
        <end position="20"/>
    </location>
</feature>
<sequence>MLHRSTSALYLVYLSALAVGFPISSSSHNTKDSTRTELLDAGQNERTVTTEPITSTTADSPGNNIKGSYSEPSAALTSPDKSSEPVVDSGDRTRVEYGQNMASLNYFQTLLLSMLQPKPIVDTIREEDKYGNDGEQLGQVGRSIVGGVEKVTNFLSSAVDLPYDILKSFTRKATEKLNNIGSKIVGL</sequence>
<proteinExistence type="predicted"/>
<name>A0A067R8N6_ZOONE</name>
<dbReference type="EMBL" id="KK852631">
    <property type="protein sequence ID" value="KDR19842.1"/>
    <property type="molecule type" value="Genomic_DNA"/>
</dbReference>
<dbReference type="Proteomes" id="UP000027135">
    <property type="component" value="Unassembled WGS sequence"/>
</dbReference>
<feature type="chain" id="PRO_5001644894" evidence="2">
    <location>
        <begin position="21"/>
        <end position="187"/>
    </location>
</feature>
<dbReference type="eggNOG" id="ENOG502S7R9">
    <property type="taxonomic scope" value="Eukaryota"/>
</dbReference>
<dbReference type="InParanoid" id="A0A067R8N6"/>
<feature type="compositionally biased region" description="Polar residues" evidence="1">
    <location>
        <begin position="44"/>
        <end position="80"/>
    </location>
</feature>
<evidence type="ECO:0000256" key="1">
    <source>
        <dbReference type="SAM" id="MobiDB-lite"/>
    </source>
</evidence>
<reference evidence="3 4" key="1">
    <citation type="journal article" date="2014" name="Nat. Commun.">
        <title>Molecular traces of alternative social organization in a termite genome.</title>
        <authorList>
            <person name="Terrapon N."/>
            <person name="Li C."/>
            <person name="Robertson H.M."/>
            <person name="Ji L."/>
            <person name="Meng X."/>
            <person name="Booth W."/>
            <person name="Chen Z."/>
            <person name="Childers C.P."/>
            <person name="Glastad K.M."/>
            <person name="Gokhale K."/>
            <person name="Gowin J."/>
            <person name="Gronenberg W."/>
            <person name="Hermansen R.A."/>
            <person name="Hu H."/>
            <person name="Hunt B.G."/>
            <person name="Huylmans A.K."/>
            <person name="Khalil S.M."/>
            <person name="Mitchell R.D."/>
            <person name="Munoz-Torres M.C."/>
            <person name="Mustard J.A."/>
            <person name="Pan H."/>
            <person name="Reese J.T."/>
            <person name="Scharf M.E."/>
            <person name="Sun F."/>
            <person name="Vogel H."/>
            <person name="Xiao J."/>
            <person name="Yang W."/>
            <person name="Yang Z."/>
            <person name="Yang Z."/>
            <person name="Zhou J."/>
            <person name="Zhu J."/>
            <person name="Brent C.S."/>
            <person name="Elsik C.G."/>
            <person name="Goodisman M.A."/>
            <person name="Liberles D.A."/>
            <person name="Roe R.M."/>
            <person name="Vargo E.L."/>
            <person name="Vilcinskas A."/>
            <person name="Wang J."/>
            <person name="Bornberg-Bauer E."/>
            <person name="Korb J."/>
            <person name="Zhang G."/>
            <person name="Liebig J."/>
        </authorList>
    </citation>
    <scope>NUCLEOTIDE SEQUENCE [LARGE SCALE GENOMIC DNA]</scope>
    <source>
        <tissue evidence="3">Whole organism</tissue>
    </source>
</reference>
<gene>
    <name evidence="3" type="ORF">L798_05908</name>
</gene>
<keyword evidence="2" id="KW-0732">Signal</keyword>
<accession>A0A067R8N6</accession>
<dbReference type="OrthoDB" id="6616542at2759"/>